<dbReference type="PANTHER" id="PTHR21780:SF0">
    <property type="entry name" value="TRANSMEMBRANE PROTEIN 209"/>
    <property type="match status" value="1"/>
</dbReference>
<reference evidence="2 3" key="1">
    <citation type="submission" date="2018-07" db="EMBL/GenBank/DDBJ databases">
        <title>The complete nuclear genome of the prasinophyte Chloropicon primus (CCMP1205).</title>
        <authorList>
            <person name="Pombert J.-F."/>
            <person name="Otis C."/>
            <person name="Turmel M."/>
            <person name="Lemieux C."/>
        </authorList>
    </citation>
    <scope>NUCLEOTIDE SEQUENCE [LARGE SCALE GENOMIC DNA]</scope>
    <source>
        <strain evidence="2 3">CCMP1205</strain>
    </source>
</reference>
<proteinExistence type="predicted"/>
<dbReference type="PANTHER" id="PTHR21780">
    <property type="entry name" value="TRANSMEMBRANE PROTEIN 209"/>
    <property type="match status" value="1"/>
</dbReference>
<dbReference type="OrthoDB" id="509821at2759"/>
<organism evidence="2 3">
    <name type="scientific">Chloropicon primus</name>
    <dbReference type="NCBI Taxonomy" id="1764295"/>
    <lineage>
        <taxon>Eukaryota</taxon>
        <taxon>Viridiplantae</taxon>
        <taxon>Chlorophyta</taxon>
        <taxon>Chloropicophyceae</taxon>
        <taxon>Chloropicales</taxon>
        <taxon>Chloropicaceae</taxon>
        <taxon>Chloropicon</taxon>
    </lineage>
</organism>
<feature type="compositionally biased region" description="Polar residues" evidence="1">
    <location>
        <begin position="324"/>
        <end position="337"/>
    </location>
</feature>
<name>A0A5B8MFL7_9CHLO</name>
<feature type="compositionally biased region" description="Low complexity" evidence="1">
    <location>
        <begin position="26"/>
        <end position="42"/>
    </location>
</feature>
<dbReference type="EMBL" id="CP031035">
    <property type="protein sequence ID" value="QDZ19101.1"/>
    <property type="molecule type" value="Genomic_DNA"/>
</dbReference>
<accession>A0A5B8MFL7</accession>
<dbReference type="AlphaFoldDB" id="A0A5B8MFL7"/>
<dbReference type="Pfam" id="PF09786">
    <property type="entry name" value="CytochromB561_N"/>
    <property type="match status" value="1"/>
</dbReference>
<feature type="region of interest" description="Disordered" evidence="1">
    <location>
        <begin position="179"/>
        <end position="199"/>
    </location>
</feature>
<evidence type="ECO:0000256" key="1">
    <source>
        <dbReference type="SAM" id="MobiDB-lite"/>
    </source>
</evidence>
<evidence type="ECO:0000313" key="3">
    <source>
        <dbReference type="Proteomes" id="UP000316726"/>
    </source>
</evidence>
<dbReference type="Proteomes" id="UP000316726">
    <property type="component" value="Chromosome 2"/>
</dbReference>
<evidence type="ECO:0000313" key="2">
    <source>
        <dbReference type="EMBL" id="QDZ19101.1"/>
    </source>
</evidence>
<keyword evidence="3" id="KW-1185">Reference proteome</keyword>
<dbReference type="GO" id="GO:0016020">
    <property type="term" value="C:membrane"/>
    <property type="evidence" value="ECO:0007669"/>
    <property type="project" value="TreeGrafter"/>
</dbReference>
<dbReference type="InterPro" id="IPR019176">
    <property type="entry name" value="Cytochrome_B561-rel"/>
</dbReference>
<protein>
    <submittedName>
        <fullName evidence="2">Cytochrome B561 N-terminal domain-containing protein</fullName>
    </submittedName>
</protein>
<sequence>MAGGKGWRPQRSPTGVARAVKKKGGSTSSTTTTSSASSSSSSWVLGTLKEWLGFGAAPTTPKTSSSALGGGASASPRMLADTPVRYDASAIDYRKKGEGGGTREHTPVAYEGQRSPHVMEGDGRISTPEQLDSYLKQLRTSLDSGLRSAATQGSSPYAHYASPSDGPFGLSLGSSATPTLPQYKASPPPVSVVKSPGEKSLASSWEAVGDFLERSGMSVNLLELTEDNLRQWFASTVLHTLVDRIHNAHRVVERAAAAPGAACPANVPPPPVKVLPLTMCPSVGLEEATGGRGKDQYLDKYQLEKWLEVLSSAPAPQPTPPTTMSLFSSPATQQPQYDQAKRKDLVQAIRDWLGLLLLLEGKCPGAKELLPPFPKAYLNSRIHEIAAGSCVNGFRWNSGKSHLPAKKWNKNDFPTDSSILCYLFCVFLRHPGWRFEGDFKLSTPRTSFFIGALPHKPGEHFRAILPQMSAPKSEGHVILFQSRFGDPLYTLSTGRAEEVRFSGHSGVFRGLALFLMLIRMLDHDWIGQNRLQNLGLAKVVCTER</sequence>
<feature type="region of interest" description="Disordered" evidence="1">
    <location>
        <begin position="1"/>
        <end position="42"/>
    </location>
</feature>
<feature type="region of interest" description="Disordered" evidence="1">
    <location>
        <begin position="312"/>
        <end position="339"/>
    </location>
</feature>
<feature type="region of interest" description="Disordered" evidence="1">
    <location>
        <begin position="54"/>
        <end position="81"/>
    </location>
</feature>
<gene>
    <name evidence="2" type="ORF">A3770_02p16190</name>
</gene>